<dbReference type="RefSeq" id="WP_099909246.1">
    <property type="nucleotide sequence ID" value="NZ_AWWI01000016.1"/>
</dbReference>
<reference evidence="3 4" key="1">
    <citation type="submission" date="2013-09" db="EMBL/GenBank/DDBJ databases">
        <title>Genome sequencing of Phaeobacter antarcticus sp. nov. SM1211.</title>
        <authorList>
            <person name="Zhang X.-Y."/>
            <person name="Liu C."/>
            <person name="Chen X.-L."/>
            <person name="Xie B.-B."/>
            <person name="Qin Q.-L."/>
            <person name="Rong J.-C."/>
            <person name="Zhang Y.-Z."/>
        </authorList>
    </citation>
    <scope>NUCLEOTIDE SEQUENCE [LARGE SCALE GENOMIC DNA]</scope>
    <source>
        <strain evidence="3 4">SM1211</strain>
    </source>
</reference>
<evidence type="ECO:0000313" key="3">
    <source>
        <dbReference type="EMBL" id="PIL22130.1"/>
    </source>
</evidence>
<proteinExistence type="predicted"/>
<gene>
    <name evidence="3" type="ORF">P775_01280</name>
</gene>
<keyword evidence="1" id="KW-0812">Transmembrane</keyword>
<accession>A0A2G8RKP5</accession>
<keyword evidence="4" id="KW-1185">Reference proteome</keyword>
<feature type="transmembrane region" description="Helical" evidence="1">
    <location>
        <begin position="139"/>
        <end position="164"/>
    </location>
</feature>
<name>A0A2G8RKP5_9RHOB</name>
<evidence type="ECO:0000259" key="2">
    <source>
        <dbReference type="Pfam" id="PF07331"/>
    </source>
</evidence>
<dbReference type="OrthoDB" id="7867848at2"/>
<dbReference type="Proteomes" id="UP000231259">
    <property type="component" value="Unassembled WGS sequence"/>
</dbReference>
<keyword evidence="1" id="KW-1133">Transmembrane helix</keyword>
<dbReference type="EMBL" id="AWWI01000016">
    <property type="protein sequence ID" value="PIL22130.1"/>
    <property type="molecule type" value="Genomic_DNA"/>
</dbReference>
<feature type="transmembrane region" description="Helical" evidence="1">
    <location>
        <begin position="108"/>
        <end position="127"/>
    </location>
</feature>
<organism evidence="3 4">
    <name type="scientific">Puniceibacterium antarcticum</name>
    <dbReference type="NCBI Taxonomy" id="1206336"/>
    <lineage>
        <taxon>Bacteria</taxon>
        <taxon>Pseudomonadati</taxon>
        <taxon>Pseudomonadota</taxon>
        <taxon>Alphaproteobacteria</taxon>
        <taxon>Rhodobacterales</taxon>
        <taxon>Paracoccaceae</taxon>
        <taxon>Puniceibacterium</taxon>
    </lineage>
</organism>
<evidence type="ECO:0000256" key="1">
    <source>
        <dbReference type="SAM" id="Phobius"/>
    </source>
</evidence>
<dbReference type="AlphaFoldDB" id="A0A2G8RKP5"/>
<feature type="transmembrane region" description="Helical" evidence="1">
    <location>
        <begin position="43"/>
        <end position="61"/>
    </location>
</feature>
<sequence length="166" mass="18546">MSHYRFNTQAAFAIFLIVLTSIYASQILELGIPFSTGGEPGPAFLPVALCLFMYLAGLRILHAQLTEVEPVIDEEPKSDTVPRLAQVGPQVVLVLTMLYLLAFPWIGYFFSTVFYTLLIALFFNYEFSGNWKDAAWKSALTAVAITAFGWLFFVQLFGLFLPVWGG</sequence>
<comment type="caution">
    <text evidence="3">The sequence shown here is derived from an EMBL/GenBank/DDBJ whole genome shotgun (WGS) entry which is preliminary data.</text>
</comment>
<dbReference type="Pfam" id="PF07331">
    <property type="entry name" value="TctB"/>
    <property type="match status" value="1"/>
</dbReference>
<keyword evidence="1" id="KW-0472">Membrane</keyword>
<dbReference type="InterPro" id="IPR009936">
    <property type="entry name" value="DUF1468"/>
</dbReference>
<protein>
    <recommendedName>
        <fullName evidence="2">DUF1468 domain-containing protein</fullName>
    </recommendedName>
</protein>
<evidence type="ECO:0000313" key="4">
    <source>
        <dbReference type="Proteomes" id="UP000231259"/>
    </source>
</evidence>
<feature type="domain" description="DUF1468" evidence="2">
    <location>
        <begin position="11"/>
        <end position="162"/>
    </location>
</feature>